<dbReference type="GO" id="GO:0000272">
    <property type="term" value="P:polysaccharide catabolic process"/>
    <property type="evidence" value="ECO:0007669"/>
    <property type="project" value="UniProtKB-KW"/>
</dbReference>
<proteinExistence type="inferred from homology"/>
<comment type="catalytic activity">
    <reaction evidence="1">
        <text>Random endo-hydrolysis of N-acetyl-beta-D-glucosaminide (1-&gt;4)-beta-linkages in chitin and chitodextrins.</text>
        <dbReference type="EC" id="3.2.1.14"/>
    </reaction>
</comment>
<comment type="caution">
    <text evidence="11">The sequence shown here is derived from an EMBL/GenBank/DDBJ whole genome shotgun (WGS) entry which is preliminary data.</text>
</comment>
<keyword evidence="9" id="KW-0732">Signal</keyword>
<keyword evidence="4" id="KW-0119">Carbohydrate metabolism</keyword>
<dbReference type="SMART" id="SM00636">
    <property type="entry name" value="Glyco_18"/>
    <property type="match status" value="1"/>
</dbReference>
<evidence type="ECO:0000256" key="7">
    <source>
        <dbReference type="RuleBase" id="RU000489"/>
    </source>
</evidence>
<dbReference type="InterPro" id="IPR050314">
    <property type="entry name" value="Glycosyl_Hydrlase_18"/>
</dbReference>
<feature type="chain" id="PRO_5042879134" description="GH18 domain-containing protein" evidence="9">
    <location>
        <begin position="27"/>
        <end position="452"/>
    </location>
</feature>
<dbReference type="GO" id="GO:0008843">
    <property type="term" value="F:endochitinase activity"/>
    <property type="evidence" value="ECO:0007669"/>
    <property type="project" value="UniProtKB-EC"/>
</dbReference>
<sequence length="452" mass="48214">MRRIFQLLYTASVLCSLLGILSSAFAQPLVTGYWADWTAATLAPEGIDFHRFDIINFAFGIPTASYDISFNSDASTGLLQRLVAAALAANTQTRVVLSLGGWYSSQQFSGAVATETSRSTFAQNIFKILQQYKLDGVDLDWEYPGSLGAGNPFTGADAANFQTFLTLLRTTLGPNAIITATVSHELWNGTDQTPIKDVSQAAKALDAVLIMNYDVSVGAVGVNAPLGDFCGNSSQPHANAVAGVKQWVEGGMPKNKILLGVPAYGYVAMSSAMTMPQRRGMMEDPSLVQRQPLSPADAMRLNATADTNDLTSGDVLDASIQYSPSLKDDNPLSTYLLSRRTEQIRRQMATSGSQINFNDMIKQGILVPGPSSGPAYVAGSASGYTRNWDACSDTPYLANGQKLISYDDPQSLKDKGAFALQAGLAGVGIWSVDADTSDWALTTAVSQGLGRH</sequence>
<feature type="signal peptide" evidence="9">
    <location>
        <begin position="1"/>
        <end position="26"/>
    </location>
</feature>
<keyword evidence="6" id="KW-0624">Polysaccharide degradation</keyword>
<dbReference type="Pfam" id="PF00704">
    <property type="entry name" value="Glyco_hydro_18"/>
    <property type="match status" value="1"/>
</dbReference>
<dbReference type="InterPro" id="IPR001579">
    <property type="entry name" value="Glyco_hydro_18_chit_AS"/>
</dbReference>
<dbReference type="InterPro" id="IPR017853">
    <property type="entry name" value="GH"/>
</dbReference>
<dbReference type="EMBL" id="JAPDMZ010000169">
    <property type="protein sequence ID" value="KAK0547168.1"/>
    <property type="molecule type" value="Genomic_DNA"/>
</dbReference>
<evidence type="ECO:0000256" key="3">
    <source>
        <dbReference type="ARBA" id="ARBA00023024"/>
    </source>
</evidence>
<comment type="similarity">
    <text evidence="8">Belongs to the glycosyl hydrolase 18 family.</text>
</comment>
<evidence type="ECO:0000256" key="1">
    <source>
        <dbReference type="ARBA" id="ARBA00000822"/>
    </source>
</evidence>
<feature type="domain" description="GH18" evidence="10">
    <location>
        <begin position="28"/>
        <end position="452"/>
    </location>
</feature>
<evidence type="ECO:0000256" key="2">
    <source>
        <dbReference type="ARBA" id="ARBA00022801"/>
    </source>
</evidence>
<dbReference type="PROSITE" id="PS01095">
    <property type="entry name" value="GH18_1"/>
    <property type="match status" value="1"/>
</dbReference>
<evidence type="ECO:0000256" key="9">
    <source>
        <dbReference type="SAM" id="SignalP"/>
    </source>
</evidence>
<reference evidence="11" key="1">
    <citation type="journal article" date="2023" name="PhytoFront">
        <title>Draft Genome Resources of Seven Strains of Tilletia horrida, Causal Agent of Kernel Smut of Rice.</title>
        <authorList>
            <person name="Khanal S."/>
            <person name="Antony Babu S."/>
            <person name="Zhou X.G."/>
        </authorList>
    </citation>
    <scope>NUCLEOTIDE SEQUENCE</scope>
    <source>
        <strain evidence="11">TX6</strain>
    </source>
</reference>
<evidence type="ECO:0000256" key="6">
    <source>
        <dbReference type="ARBA" id="ARBA00023326"/>
    </source>
</evidence>
<keyword evidence="12" id="KW-1185">Reference proteome</keyword>
<name>A0AAN6GRF4_9BASI</name>
<dbReference type="InterPro" id="IPR011583">
    <property type="entry name" value="Chitinase_II/V-like_cat"/>
</dbReference>
<evidence type="ECO:0000259" key="10">
    <source>
        <dbReference type="PROSITE" id="PS51910"/>
    </source>
</evidence>
<organism evidence="11 12">
    <name type="scientific">Tilletia horrida</name>
    <dbReference type="NCBI Taxonomy" id="155126"/>
    <lineage>
        <taxon>Eukaryota</taxon>
        <taxon>Fungi</taxon>
        <taxon>Dikarya</taxon>
        <taxon>Basidiomycota</taxon>
        <taxon>Ustilaginomycotina</taxon>
        <taxon>Exobasidiomycetes</taxon>
        <taxon>Tilletiales</taxon>
        <taxon>Tilletiaceae</taxon>
        <taxon>Tilletia</taxon>
    </lineage>
</organism>
<evidence type="ECO:0000313" key="12">
    <source>
        <dbReference type="Proteomes" id="UP001176517"/>
    </source>
</evidence>
<protein>
    <recommendedName>
        <fullName evidence="10">GH18 domain-containing protein</fullName>
    </recommendedName>
</protein>
<dbReference type="PANTHER" id="PTHR11177:SF317">
    <property type="entry name" value="CHITINASE 12-RELATED"/>
    <property type="match status" value="1"/>
</dbReference>
<dbReference type="GO" id="GO:0006032">
    <property type="term" value="P:chitin catabolic process"/>
    <property type="evidence" value="ECO:0007669"/>
    <property type="project" value="UniProtKB-KW"/>
</dbReference>
<dbReference type="Gene3D" id="3.20.20.80">
    <property type="entry name" value="Glycosidases"/>
    <property type="match status" value="2"/>
</dbReference>
<dbReference type="GO" id="GO:0005576">
    <property type="term" value="C:extracellular region"/>
    <property type="evidence" value="ECO:0007669"/>
    <property type="project" value="TreeGrafter"/>
</dbReference>
<accession>A0AAN6GRF4</accession>
<dbReference type="SUPFAM" id="SSF51445">
    <property type="entry name" value="(Trans)glycosidases"/>
    <property type="match status" value="1"/>
</dbReference>
<evidence type="ECO:0000256" key="8">
    <source>
        <dbReference type="RuleBase" id="RU004453"/>
    </source>
</evidence>
<dbReference type="InterPro" id="IPR001223">
    <property type="entry name" value="Glyco_hydro18_cat"/>
</dbReference>
<dbReference type="Proteomes" id="UP001176517">
    <property type="component" value="Unassembled WGS sequence"/>
</dbReference>
<dbReference type="AlphaFoldDB" id="A0AAN6GRF4"/>
<keyword evidence="3" id="KW-0146">Chitin degradation</keyword>
<evidence type="ECO:0000256" key="4">
    <source>
        <dbReference type="ARBA" id="ARBA00023277"/>
    </source>
</evidence>
<dbReference type="PANTHER" id="PTHR11177">
    <property type="entry name" value="CHITINASE"/>
    <property type="match status" value="1"/>
</dbReference>
<keyword evidence="5 7" id="KW-0326">Glycosidase</keyword>
<evidence type="ECO:0000313" key="11">
    <source>
        <dbReference type="EMBL" id="KAK0547168.1"/>
    </source>
</evidence>
<gene>
    <name evidence="11" type="ORF">OC846_004977</name>
</gene>
<dbReference type="PROSITE" id="PS51910">
    <property type="entry name" value="GH18_2"/>
    <property type="match status" value="1"/>
</dbReference>
<keyword evidence="2 7" id="KW-0378">Hydrolase</keyword>
<evidence type="ECO:0000256" key="5">
    <source>
        <dbReference type="ARBA" id="ARBA00023295"/>
    </source>
</evidence>
<dbReference type="GO" id="GO:0008061">
    <property type="term" value="F:chitin binding"/>
    <property type="evidence" value="ECO:0007669"/>
    <property type="project" value="InterPro"/>
</dbReference>